<evidence type="ECO:0000313" key="3">
    <source>
        <dbReference type="EMBL" id="GIE17191.1"/>
    </source>
</evidence>
<dbReference type="Pfam" id="PF04075">
    <property type="entry name" value="F420H2_quin_red"/>
    <property type="match status" value="2"/>
</dbReference>
<evidence type="ECO:0000256" key="1">
    <source>
        <dbReference type="ARBA" id="ARBA00008710"/>
    </source>
</evidence>
<dbReference type="InterPro" id="IPR004378">
    <property type="entry name" value="F420H2_quin_Rdtase"/>
</dbReference>
<evidence type="ECO:0000256" key="2">
    <source>
        <dbReference type="ARBA" id="ARBA00049106"/>
    </source>
</evidence>
<dbReference type="PANTHER" id="PTHR39428:SF1">
    <property type="entry name" value="F420H(2)-DEPENDENT QUINONE REDUCTASE RV1261C"/>
    <property type="match status" value="1"/>
</dbReference>
<name>A0ABQ3ZF29_9ACTN</name>
<accession>A0ABQ3ZF29</accession>
<dbReference type="Proteomes" id="UP000603200">
    <property type="component" value="Unassembled WGS sequence"/>
</dbReference>
<dbReference type="InterPro" id="IPR012349">
    <property type="entry name" value="Split_barrel_FMN-bd"/>
</dbReference>
<comment type="catalytic activity">
    <reaction evidence="2">
        <text>oxidized coenzyme F420-(gamma-L-Glu)(n) + a quinol + H(+) = reduced coenzyme F420-(gamma-L-Glu)(n) + a quinone</text>
        <dbReference type="Rhea" id="RHEA:39663"/>
        <dbReference type="Rhea" id="RHEA-COMP:12939"/>
        <dbReference type="Rhea" id="RHEA-COMP:14378"/>
        <dbReference type="ChEBI" id="CHEBI:15378"/>
        <dbReference type="ChEBI" id="CHEBI:24646"/>
        <dbReference type="ChEBI" id="CHEBI:132124"/>
        <dbReference type="ChEBI" id="CHEBI:133980"/>
        <dbReference type="ChEBI" id="CHEBI:139511"/>
    </reaction>
</comment>
<gene>
    <name evidence="3" type="ORF">Ahu01nite_002930</name>
</gene>
<keyword evidence="4" id="KW-1185">Reference proteome</keyword>
<dbReference type="EMBL" id="BOMN01000005">
    <property type="protein sequence ID" value="GIE17191.1"/>
    <property type="molecule type" value="Genomic_DNA"/>
</dbReference>
<comment type="caution">
    <text evidence="3">The sequence shown here is derived from an EMBL/GenBank/DDBJ whole genome shotgun (WGS) entry which is preliminary data.</text>
</comment>
<sequence>METDATETDFNQPVIDEFRAHGGRVGGMFEGATLALITTTGARTGRRRISPVGWTGLRRTSPVGWVSVDGRHVVVASAGGAPANPS</sequence>
<reference evidence="3 4" key="1">
    <citation type="submission" date="2021-01" db="EMBL/GenBank/DDBJ databases">
        <title>Whole genome shotgun sequence of Actinoplanes humidus NBRC 14915.</title>
        <authorList>
            <person name="Komaki H."/>
            <person name="Tamura T."/>
        </authorList>
    </citation>
    <scope>NUCLEOTIDE SEQUENCE [LARGE SCALE GENOMIC DNA]</scope>
    <source>
        <strain evidence="3 4">NBRC 14915</strain>
    </source>
</reference>
<dbReference type="PANTHER" id="PTHR39428">
    <property type="entry name" value="F420H(2)-DEPENDENT QUINONE REDUCTASE RV1261C"/>
    <property type="match status" value="1"/>
</dbReference>
<comment type="similarity">
    <text evidence="1">Belongs to the F420H(2)-dependent quinone reductase family.</text>
</comment>
<proteinExistence type="inferred from homology"/>
<evidence type="ECO:0000313" key="4">
    <source>
        <dbReference type="Proteomes" id="UP000603200"/>
    </source>
</evidence>
<organism evidence="3 4">
    <name type="scientific">Winogradskya humida</name>
    <dbReference type="NCBI Taxonomy" id="113566"/>
    <lineage>
        <taxon>Bacteria</taxon>
        <taxon>Bacillati</taxon>
        <taxon>Actinomycetota</taxon>
        <taxon>Actinomycetes</taxon>
        <taxon>Micromonosporales</taxon>
        <taxon>Micromonosporaceae</taxon>
        <taxon>Winogradskya</taxon>
    </lineage>
</organism>
<dbReference type="Gene3D" id="2.30.110.10">
    <property type="entry name" value="Electron Transport, Fmn-binding Protein, Chain A"/>
    <property type="match status" value="2"/>
</dbReference>
<protein>
    <submittedName>
        <fullName evidence="3">Uncharacterized protein</fullName>
    </submittedName>
</protein>